<evidence type="ECO:0008006" key="9">
    <source>
        <dbReference type="Google" id="ProtNLM"/>
    </source>
</evidence>
<keyword evidence="6" id="KW-0472">Membrane</keyword>
<dbReference type="Proteomes" id="UP000027058">
    <property type="component" value="Unassembled WGS sequence"/>
</dbReference>
<keyword evidence="5" id="KW-0777">Teichoic acid biosynthesis</keyword>
<evidence type="ECO:0000256" key="2">
    <source>
        <dbReference type="ARBA" id="ARBA00010488"/>
    </source>
</evidence>
<evidence type="ECO:0000256" key="4">
    <source>
        <dbReference type="ARBA" id="ARBA00022679"/>
    </source>
</evidence>
<protein>
    <recommendedName>
        <fullName evidence="9">CDP-glycerol:poly(Glycerophosphate) glycerophosphotransferase</fullName>
    </recommendedName>
</protein>
<dbReference type="InterPro" id="IPR043149">
    <property type="entry name" value="TagF_N"/>
</dbReference>
<keyword evidence="3" id="KW-1003">Cell membrane</keyword>
<accession>A0AB73C063</accession>
<dbReference type="GO" id="GO:0019350">
    <property type="term" value="P:teichoic acid biosynthetic process"/>
    <property type="evidence" value="ECO:0007669"/>
    <property type="project" value="UniProtKB-KW"/>
</dbReference>
<dbReference type="SUPFAM" id="SSF53756">
    <property type="entry name" value="UDP-Glycosyltransferase/glycogen phosphorylase"/>
    <property type="match status" value="1"/>
</dbReference>
<comment type="similarity">
    <text evidence="2">Belongs to the CDP-glycerol glycerophosphotransferase family.</text>
</comment>
<sequence length="384" mass="45420">MKEKLKIRFFRAIFKIFWLIPIKKVFFFSSYEGKQISCNPKYIFEKVYTLDFCSKYEFVWEKNNSILLKNYENIKYVKHNSFKYIFAIMTSEILITNSGINPIFPLRKKQLFINTWHGGGAYKKVGLDISEKINGVGKEGLLRSSKQTSAFLSSSQLFTQIMSSALMIEQRKFLPIGMPRNDIFFQGKYIKKRAIEFKKEMRIGVQKKIVLYAPTFRGIINQTSSSIELFDEKKLINTLEEHFQGEWILLYRGHYSQKNNKLENAINVSDYEDIQDILCATDILITDYSSSIWDFSILSRPCFLYVPDLKEYRNERDFYTKIENWPGIICLNDEELESNIKKYDHNKFVNKIKEHYSELQSYEKGNATLKVIQYIYDFMCGDQE</sequence>
<comment type="caution">
    <text evidence="7">The sequence shown here is derived from an EMBL/GenBank/DDBJ whole genome shotgun (WGS) entry which is preliminary data.</text>
</comment>
<dbReference type="PANTHER" id="PTHR37316">
    <property type="entry name" value="TEICHOIC ACID GLYCEROL-PHOSPHATE PRIMASE"/>
    <property type="match status" value="1"/>
</dbReference>
<evidence type="ECO:0000313" key="8">
    <source>
        <dbReference type="Proteomes" id="UP000027058"/>
    </source>
</evidence>
<dbReference type="GO" id="GO:0005886">
    <property type="term" value="C:plasma membrane"/>
    <property type="evidence" value="ECO:0007669"/>
    <property type="project" value="UniProtKB-SubCell"/>
</dbReference>
<dbReference type="RefSeq" id="WP_051619430.1">
    <property type="nucleotide sequence ID" value="NZ_JAAH01000186.1"/>
</dbReference>
<evidence type="ECO:0000256" key="1">
    <source>
        <dbReference type="ARBA" id="ARBA00004202"/>
    </source>
</evidence>
<dbReference type="AlphaFoldDB" id="A0AB73C063"/>
<evidence type="ECO:0000256" key="3">
    <source>
        <dbReference type="ARBA" id="ARBA00022475"/>
    </source>
</evidence>
<dbReference type="Gene3D" id="3.40.50.12580">
    <property type="match status" value="1"/>
</dbReference>
<reference evidence="7 8" key="1">
    <citation type="submission" date="2014-01" db="EMBL/GenBank/DDBJ databases">
        <title>Comparative genomics of Fusobacterium necrophorum wild isolates.</title>
        <authorList>
            <person name="Kittichotirat W."/>
            <person name="Bumgarner R.E."/>
            <person name="Lawrence P."/>
        </authorList>
    </citation>
    <scope>NUCLEOTIDE SEQUENCE [LARGE SCALE GENOMIC DNA]</scope>
    <source>
        <strain evidence="7 8">DJ-2</strain>
    </source>
</reference>
<dbReference type="Pfam" id="PF04464">
    <property type="entry name" value="Glyphos_transf"/>
    <property type="match status" value="1"/>
</dbReference>
<dbReference type="InterPro" id="IPR051612">
    <property type="entry name" value="Teichoic_Acid_Biosynth"/>
</dbReference>
<dbReference type="PANTHER" id="PTHR37316:SF3">
    <property type="entry name" value="TEICHOIC ACID GLYCEROL-PHOSPHATE TRANSFERASE"/>
    <property type="match status" value="1"/>
</dbReference>
<dbReference type="InterPro" id="IPR043148">
    <property type="entry name" value="TagF_C"/>
</dbReference>
<organism evidence="7 8">
    <name type="scientific">Fusobacterium necrophorum DJ-2</name>
    <dbReference type="NCBI Taxonomy" id="1441737"/>
    <lineage>
        <taxon>Bacteria</taxon>
        <taxon>Fusobacteriati</taxon>
        <taxon>Fusobacteriota</taxon>
        <taxon>Fusobacteriia</taxon>
        <taxon>Fusobacteriales</taxon>
        <taxon>Fusobacteriaceae</taxon>
        <taxon>Fusobacterium</taxon>
    </lineage>
</organism>
<dbReference type="EMBL" id="JAAH01000186">
    <property type="protein sequence ID" value="KDE69331.1"/>
    <property type="molecule type" value="Genomic_DNA"/>
</dbReference>
<dbReference type="Gene3D" id="3.40.50.11820">
    <property type="match status" value="1"/>
</dbReference>
<gene>
    <name evidence="7" type="ORF">FUSO8_11650</name>
</gene>
<evidence type="ECO:0000313" key="7">
    <source>
        <dbReference type="EMBL" id="KDE69331.1"/>
    </source>
</evidence>
<comment type="subcellular location">
    <subcellularLocation>
        <location evidence="1">Cell membrane</location>
        <topology evidence="1">Peripheral membrane protein</topology>
    </subcellularLocation>
</comment>
<evidence type="ECO:0000256" key="6">
    <source>
        <dbReference type="ARBA" id="ARBA00023136"/>
    </source>
</evidence>
<proteinExistence type="inferred from homology"/>
<name>A0AB73C063_9FUSO</name>
<dbReference type="InterPro" id="IPR007554">
    <property type="entry name" value="Glycerophosphate_synth"/>
</dbReference>
<dbReference type="GO" id="GO:0047355">
    <property type="term" value="F:CDP-glycerol glycerophosphotransferase activity"/>
    <property type="evidence" value="ECO:0007669"/>
    <property type="project" value="InterPro"/>
</dbReference>
<evidence type="ECO:0000256" key="5">
    <source>
        <dbReference type="ARBA" id="ARBA00022944"/>
    </source>
</evidence>
<keyword evidence="4" id="KW-0808">Transferase</keyword>